<dbReference type="InterPro" id="IPR012675">
    <property type="entry name" value="Beta-grasp_dom_sf"/>
</dbReference>
<feature type="domain" description="2Fe-2S ferredoxin-type" evidence="1">
    <location>
        <begin position="2"/>
        <end position="93"/>
    </location>
</feature>
<dbReference type="InterPro" id="IPR041414">
    <property type="entry name" value="Raco-like_middle"/>
</dbReference>
<evidence type="ECO:0000313" key="3">
    <source>
        <dbReference type="Proteomes" id="UP000323521"/>
    </source>
</evidence>
<accession>A0A3G1KYZ3</accession>
<name>A0A3G1KYZ3_FORW1</name>
<dbReference type="PANTHER" id="PTHR42895:SF2">
    <property type="entry name" value="IRON-SULFUR CLUSTER PROTEIN"/>
    <property type="match status" value="1"/>
</dbReference>
<dbReference type="PROSITE" id="PS51085">
    <property type="entry name" value="2FE2S_FER_2"/>
    <property type="match status" value="1"/>
</dbReference>
<dbReference type="GO" id="GO:0051536">
    <property type="term" value="F:iron-sulfur cluster binding"/>
    <property type="evidence" value="ECO:0007669"/>
    <property type="project" value="InterPro"/>
</dbReference>
<dbReference type="Gene3D" id="3.10.20.30">
    <property type="match status" value="1"/>
</dbReference>
<keyword evidence="3" id="KW-1185">Reference proteome</keyword>
<dbReference type="InterPro" id="IPR052911">
    <property type="entry name" value="Corrinoid_activation_enz"/>
</dbReference>
<dbReference type="CDD" id="cd00207">
    <property type="entry name" value="fer2"/>
    <property type="match status" value="1"/>
</dbReference>
<gene>
    <name evidence="2" type="ORF">DCMF_25770</name>
</gene>
<proteinExistence type="predicted"/>
<dbReference type="Pfam" id="PF14574">
    <property type="entry name" value="RACo_C_ter"/>
    <property type="match status" value="1"/>
</dbReference>
<dbReference type="Gene3D" id="3.30.420.480">
    <property type="entry name" value="Domain of unknown function (DUF4445)"/>
    <property type="match status" value="1"/>
</dbReference>
<reference evidence="2 3" key="1">
    <citation type="submission" date="2016-10" db="EMBL/GenBank/DDBJ databases">
        <title>Complete Genome Sequence of Peptococcaceae strain DCMF.</title>
        <authorList>
            <person name="Edwards R.J."/>
            <person name="Holland S.I."/>
            <person name="Deshpande N.P."/>
            <person name="Wong Y.K."/>
            <person name="Ertan H."/>
            <person name="Manefield M."/>
            <person name="Russell T.L."/>
            <person name="Lee M.J."/>
        </authorList>
    </citation>
    <scope>NUCLEOTIDE SEQUENCE [LARGE SCALE GENOMIC DNA]</scope>
    <source>
        <strain evidence="2 3">DCMF</strain>
    </source>
</reference>
<dbReference type="EMBL" id="CP017634">
    <property type="protein sequence ID" value="ATW27708.1"/>
    <property type="molecule type" value="Genomic_DNA"/>
</dbReference>
<organism evidence="2 3">
    <name type="scientific">Formimonas warabiya</name>
    <dbReference type="NCBI Taxonomy" id="1761012"/>
    <lineage>
        <taxon>Bacteria</taxon>
        <taxon>Bacillati</taxon>
        <taxon>Bacillota</taxon>
        <taxon>Clostridia</taxon>
        <taxon>Eubacteriales</taxon>
        <taxon>Peptococcaceae</taxon>
        <taxon>Candidatus Formimonas</taxon>
    </lineage>
</organism>
<dbReference type="OrthoDB" id="9810588at2"/>
<evidence type="ECO:0000313" key="2">
    <source>
        <dbReference type="EMBL" id="ATW27708.1"/>
    </source>
</evidence>
<dbReference type="Proteomes" id="UP000323521">
    <property type="component" value="Chromosome"/>
</dbReference>
<dbReference type="AlphaFoldDB" id="A0A3G1KYZ3"/>
<dbReference type="KEGG" id="fwa:DCMF_25770"/>
<dbReference type="PANTHER" id="PTHR42895">
    <property type="entry name" value="IRON-SULFUR CLUSTER-BINDING PROTEIN-RELATED"/>
    <property type="match status" value="1"/>
</dbReference>
<sequence length="609" mass="65444">MPIITFLPMDKSITVPRGTSVLAAIREAGISFSAPCGGKGSCGKCVMEEVAGLAPETKAEEDALNSHQLGKPMRLACQARICHDAVVRLPVPAFSDERKTLLHRNISFHIDPRFTRERIRLEKATVLEPSSLVSRIRESLKREGKTWINIDLKHLRQIAMTPMENVAGLFLDHDLVDLYQDGCEKKVYGLALDIGTTTMVMYLLDLDSGRQLAVSALANPQASFGADVLSRISSMRRNPDNLTLLHTVLIEGINRLITNVTALAGIPQDAIYDLVAVGNTCMTHFFLGVSPASLAVAPYHAIQEQPVEVPAADLKIAMNKNGLVRTLPGIRSFVGADTVGAILAAELHKSPKTVLLIDIGTNGEIVLKTPAGMAACSTAAGPAFEGATILHGMRADMGAIEGVSISENKGIEIKTIGNGKAKGICGSGLIDAVFVFRQLGLMDATGKIIPVEQAPGVLAHRIIPWKKGRAIILAAKEETDTGKEMIITQQDIRQIQLTKGAIQAGIAVLMMELGVEKEELDEIILAGAFGSYISRVSARGIGLIPPVELEKIVSFGNAAGEGAKKTLLSKREYQESLALAQKVKYIPLSAHKSFNHLFLKGMHFPVLDC</sequence>
<dbReference type="InterPro" id="IPR027980">
    <property type="entry name" value="RACo_C"/>
</dbReference>
<dbReference type="Pfam" id="PF17651">
    <property type="entry name" value="Raco_middle"/>
    <property type="match status" value="1"/>
</dbReference>
<dbReference type="SUPFAM" id="SSF54292">
    <property type="entry name" value="2Fe-2S ferredoxin-like"/>
    <property type="match status" value="1"/>
</dbReference>
<protein>
    <recommendedName>
        <fullName evidence="1">2Fe-2S ferredoxin-type domain-containing protein</fullName>
    </recommendedName>
</protein>
<dbReference type="Pfam" id="PF00111">
    <property type="entry name" value="Fer2"/>
    <property type="match status" value="1"/>
</dbReference>
<evidence type="ECO:0000259" key="1">
    <source>
        <dbReference type="PROSITE" id="PS51085"/>
    </source>
</evidence>
<dbReference type="InterPro" id="IPR001041">
    <property type="entry name" value="2Fe-2S_ferredoxin-type"/>
</dbReference>
<dbReference type="InterPro" id="IPR036010">
    <property type="entry name" value="2Fe-2S_ferredoxin-like_sf"/>
</dbReference>
<dbReference type="RefSeq" id="WP_148137085.1">
    <property type="nucleotide sequence ID" value="NZ_CP017634.1"/>
</dbReference>
<dbReference type="InterPro" id="IPR042259">
    <property type="entry name" value="Raco-like_middle_sf"/>
</dbReference>